<gene>
    <name evidence="1" type="ORF">ASJ35_15430</name>
</gene>
<comment type="caution">
    <text evidence="1">The sequence shown here is derived from an EMBL/GenBank/DDBJ whole genome shotgun (WGS) entry which is preliminary data.</text>
</comment>
<protein>
    <submittedName>
        <fullName evidence="1">Uncharacterized protein</fullName>
    </submittedName>
</protein>
<sequence>MSCVRRKSRPGLCFQHNRAGPRLQRTKFEAVRFFEKAGLLRHVLPGRRSDFQFCDFVKKRCASTGKRLGSLLFSPQGAQAARFSNGACFDILELPF</sequence>
<evidence type="ECO:0000313" key="2">
    <source>
        <dbReference type="Proteomes" id="UP000053433"/>
    </source>
</evidence>
<dbReference type="Proteomes" id="UP000053433">
    <property type="component" value="Unassembled WGS sequence"/>
</dbReference>
<dbReference type="EMBL" id="LMUA01000029">
    <property type="protein sequence ID" value="KUE75104.1"/>
    <property type="molecule type" value="Genomic_DNA"/>
</dbReference>
<evidence type="ECO:0000313" key="1">
    <source>
        <dbReference type="EMBL" id="KUE75104.1"/>
    </source>
</evidence>
<name>A0A0W7TMN2_9FIRM</name>
<dbReference type="AlphaFoldDB" id="A0A0W7TMN2"/>
<reference evidence="1 2" key="1">
    <citation type="submission" date="2015-10" db="EMBL/GenBank/DDBJ databases">
        <title>A novel member of the family Ruminococcaceae isolated from human faeces.</title>
        <authorList>
            <person name="Shkoporov A.N."/>
            <person name="Chaplin A.V."/>
            <person name="Motuzova O.V."/>
            <person name="Kafarskaia L.I."/>
            <person name="Efimov B.A."/>
        </authorList>
    </citation>
    <scope>NUCLEOTIDE SEQUENCE [LARGE SCALE GENOMIC DNA]</scope>
    <source>
        <strain evidence="1 2">668</strain>
    </source>
</reference>
<proteinExistence type="predicted"/>
<organism evidence="1 2">
    <name type="scientific">Ruthenibacterium lactatiformans</name>
    <dbReference type="NCBI Taxonomy" id="1550024"/>
    <lineage>
        <taxon>Bacteria</taxon>
        <taxon>Bacillati</taxon>
        <taxon>Bacillota</taxon>
        <taxon>Clostridia</taxon>
        <taxon>Eubacteriales</taxon>
        <taxon>Oscillospiraceae</taxon>
        <taxon>Ruthenibacterium</taxon>
    </lineage>
</organism>
<accession>A0A0W7TMN2</accession>